<dbReference type="Proteomes" id="UP000241639">
    <property type="component" value="Unassembled WGS sequence"/>
</dbReference>
<feature type="compositionally biased region" description="Basic and acidic residues" evidence="1">
    <location>
        <begin position="31"/>
        <end position="43"/>
    </location>
</feature>
<feature type="signal peptide" evidence="2">
    <location>
        <begin position="1"/>
        <end position="23"/>
    </location>
</feature>
<evidence type="ECO:0000256" key="1">
    <source>
        <dbReference type="SAM" id="MobiDB-lite"/>
    </source>
</evidence>
<dbReference type="RefSeq" id="WP_245891105.1">
    <property type="nucleotide sequence ID" value="NZ_PZZP01000001.1"/>
</dbReference>
<keyword evidence="4" id="KW-1185">Reference proteome</keyword>
<reference evidence="3 4" key="1">
    <citation type="submission" date="2018-04" db="EMBL/GenBank/DDBJ databases">
        <title>Genomic Encyclopedia of Archaeal and Bacterial Type Strains, Phase II (KMG-II): from individual species to whole genera.</title>
        <authorList>
            <person name="Goeker M."/>
        </authorList>
    </citation>
    <scope>NUCLEOTIDE SEQUENCE [LARGE SCALE GENOMIC DNA]</scope>
    <source>
        <strain evidence="3 4">DSM 45169</strain>
    </source>
</reference>
<dbReference type="Pfam" id="PF09580">
    <property type="entry name" value="Spore_YhcN_YlaJ"/>
    <property type="match status" value="1"/>
</dbReference>
<organism evidence="3 4">
    <name type="scientific">Desmospora activa DSM 45169</name>
    <dbReference type="NCBI Taxonomy" id="1121389"/>
    <lineage>
        <taxon>Bacteria</taxon>
        <taxon>Bacillati</taxon>
        <taxon>Bacillota</taxon>
        <taxon>Bacilli</taxon>
        <taxon>Bacillales</taxon>
        <taxon>Thermoactinomycetaceae</taxon>
        <taxon>Desmospora</taxon>
    </lineage>
</organism>
<keyword evidence="2" id="KW-0732">Signal</keyword>
<evidence type="ECO:0000256" key="2">
    <source>
        <dbReference type="SAM" id="SignalP"/>
    </source>
</evidence>
<accession>A0A2T4ZBM3</accession>
<dbReference type="AlphaFoldDB" id="A0A2T4ZBM3"/>
<name>A0A2T4ZBM3_9BACL</name>
<dbReference type="EMBL" id="PZZP01000001">
    <property type="protein sequence ID" value="PTM59272.1"/>
    <property type="molecule type" value="Genomic_DNA"/>
</dbReference>
<evidence type="ECO:0000313" key="4">
    <source>
        <dbReference type="Proteomes" id="UP000241639"/>
    </source>
</evidence>
<sequence length="191" mass="20821">MIFRVFTLICAVGLLFGCQPANKPPANESAPPRDEGRHVERVRQTAPDPTRKKTPQAVANRLVQIATRMPQVQNAAAVSAGGFTIVGLDLDPTLDRGRAGTVKYSVAEALKADPYGSNALVTADPDLVQRLRELADDARKGRPIAGLAEELADIAGRIVPQPTKQVPRKEERPSRVDQERQNQTRHPKPAR</sequence>
<comment type="caution">
    <text evidence="3">The sequence shown here is derived from an EMBL/GenBank/DDBJ whole genome shotgun (WGS) entry which is preliminary data.</text>
</comment>
<feature type="region of interest" description="Disordered" evidence="1">
    <location>
        <begin position="156"/>
        <end position="191"/>
    </location>
</feature>
<evidence type="ECO:0000313" key="3">
    <source>
        <dbReference type="EMBL" id="PTM59272.1"/>
    </source>
</evidence>
<protein>
    <submittedName>
        <fullName evidence="3">YhcN/YlaJ family sporulation lipoprotein</fullName>
    </submittedName>
</protein>
<dbReference type="PROSITE" id="PS51257">
    <property type="entry name" value="PROKAR_LIPOPROTEIN"/>
    <property type="match status" value="1"/>
</dbReference>
<gene>
    <name evidence="3" type="ORF">C8J48_1879</name>
</gene>
<dbReference type="InterPro" id="IPR019076">
    <property type="entry name" value="Spore_lipoprot_YhcN/YlaJ-like"/>
</dbReference>
<feature type="chain" id="PRO_5038578974" evidence="2">
    <location>
        <begin position="24"/>
        <end position="191"/>
    </location>
</feature>
<feature type="compositionally biased region" description="Basic and acidic residues" evidence="1">
    <location>
        <begin position="167"/>
        <end position="182"/>
    </location>
</feature>
<keyword evidence="3" id="KW-0449">Lipoprotein</keyword>
<proteinExistence type="predicted"/>
<feature type="region of interest" description="Disordered" evidence="1">
    <location>
        <begin position="21"/>
        <end position="56"/>
    </location>
</feature>